<evidence type="ECO:0000256" key="3">
    <source>
        <dbReference type="ARBA" id="ARBA00022989"/>
    </source>
</evidence>
<dbReference type="Pfam" id="PF04228">
    <property type="entry name" value="Zn_peptidase"/>
    <property type="match status" value="1"/>
</dbReference>
<evidence type="ECO:0000313" key="7">
    <source>
        <dbReference type="Proteomes" id="UP000661607"/>
    </source>
</evidence>
<protein>
    <submittedName>
        <fullName evidence="6">Metalloprotease</fullName>
    </submittedName>
</protein>
<dbReference type="GO" id="GO:0008237">
    <property type="term" value="F:metallopeptidase activity"/>
    <property type="evidence" value="ECO:0007669"/>
    <property type="project" value="UniProtKB-KW"/>
</dbReference>
<dbReference type="PANTHER" id="PTHR30168">
    <property type="entry name" value="PUTATIVE MEMBRANE PROTEIN YPFJ"/>
    <property type="match status" value="1"/>
</dbReference>
<keyword evidence="7" id="KW-1185">Reference proteome</keyword>
<reference evidence="6 7" key="1">
    <citation type="submission" date="2020-10" db="EMBL/GenBank/DDBJ databases">
        <title>Sequencing the genomes of 1000 actinobacteria strains.</title>
        <authorList>
            <person name="Klenk H.-P."/>
        </authorList>
    </citation>
    <scope>NUCLEOTIDE SEQUENCE [LARGE SCALE GENOMIC DNA]</scope>
    <source>
        <strain evidence="6 7">DSM 43748</strain>
    </source>
</reference>
<dbReference type="PANTHER" id="PTHR30168:SF0">
    <property type="entry name" value="INNER MEMBRANE PROTEIN"/>
    <property type="match status" value="1"/>
</dbReference>
<accession>A0ABR9KAU5</accession>
<keyword evidence="6" id="KW-0378">Hydrolase</keyword>
<dbReference type="InterPro" id="IPR007343">
    <property type="entry name" value="Uncharacterised_pept_Zn_put"/>
</dbReference>
<dbReference type="RefSeq" id="WP_318781610.1">
    <property type="nucleotide sequence ID" value="NZ_BAAASY010000017.1"/>
</dbReference>
<dbReference type="EMBL" id="JADBEF010000001">
    <property type="protein sequence ID" value="MBE1558926.1"/>
    <property type="molecule type" value="Genomic_DNA"/>
</dbReference>
<gene>
    <name evidence="6" type="ORF">H4W81_001705</name>
</gene>
<proteinExistence type="predicted"/>
<evidence type="ECO:0000256" key="1">
    <source>
        <dbReference type="ARBA" id="ARBA00004167"/>
    </source>
</evidence>
<keyword evidence="4" id="KW-0472">Membrane</keyword>
<dbReference type="Proteomes" id="UP000661607">
    <property type="component" value="Unassembled WGS sequence"/>
</dbReference>
<comment type="subcellular location">
    <subcellularLocation>
        <location evidence="1">Membrane</location>
        <topology evidence="1">Single-pass membrane protein</topology>
    </subcellularLocation>
</comment>
<evidence type="ECO:0000313" key="6">
    <source>
        <dbReference type="EMBL" id="MBE1558926.1"/>
    </source>
</evidence>
<keyword evidence="6" id="KW-0482">Metalloprotease</keyword>
<keyword evidence="3" id="KW-1133">Transmembrane helix</keyword>
<sequence length="331" mass="36415">MFGSVAAIFVLLVIGAAVFKSTSRTDTTSPVAIPTFTPPTFEPDPDRSEEPVEPTGSPTEQTSERPTREPSTRPSQKQTVKPPAKVTLNTSLQANTLYHAGRLPSTTCRAGNVSLFSHSQLKALILKTGRCMDAAWAPVLRKQGIDWSPPNYAIAAKRGRGACGDYPSPGSMVPYYCPRNNTIYASTSALARGNGNSIGYGEIVAWHGATISMMAHEYGHHLQQITGILDSHWRKHMDSSSESGRLALSRRLELQATCFGGMFMRAVASSYPISSRQRDTLFWFYSRVGDHPGNPRDHGSLTNNHRWFRQGWERNMAYQCNTWLASSSSTS</sequence>
<keyword evidence="2" id="KW-0812">Transmembrane</keyword>
<evidence type="ECO:0000256" key="5">
    <source>
        <dbReference type="SAM" id="MobiDB-lite"/>
    </source>
</evidence>
<organism evidence="6 7">
    <name type="scientific">Nonomuraea africana</name>
    <dbReference type="NCBI Taxonomy" id="46171"/>
    <lineage>
        <taxon>Bacteria</taxon>
        <taxon>Bacillati</taxon>
        <taxon>Actinomycetota</taxon>
        <taxon>Actinomycetes</taxon>
        <taxon>Streptosporangiales</taxon>
        <taxon>Streptosporangiaceae</taxon>
        <taxon>Nonomuraea</taxon>
    </lineage>
</organism>
<comment type="caution">
    <text evidence="6">The sequence shown here is derived from an EMBL/GenBank/DDBJ whole genome shotgun (WGS) entry which is preliminary data.</text>
</comment>
<keyword evidence="6" id="KW-0645">Protease</keyword>
<feature type="compositionally biased region" description="Basic and acidic residues" evidence="5">
    <location>
        <begin position="62"/>
        <end position="71"/>
    </location>
</feature>
<evidence type="ECO:0000256" key="2">
    <source>
        <dbReference type="ARBA" id="ARBA00022692"/>
    </source>
</evidence>
<evidence type="ECO:0000256" key="4">
    <source>
        <dbReference type="ARBA" id="ARBA00023136"/>
    </source>
</evidence>
<feature type="region of interest" description="Disordered" evidence="5">
    <location>
        <begin position="23"/>
        <end position="86"/>
    </location>
</feature>
<name>A0ABR9KAU5_9ACTN</name>